<dbReference type="PANTHER" id="PTHR43464:SF3">
    <property type="entry name" value="SAM-DEPENDENT METHYLTRANSFERASE"/>
    <property type="match status" value="1"/>
</dbReference>
<comment type="caution">
    <text evidence="1">The sequence shown here is derived from an EMBL/GenBank/DDBJ whole genome shotgun (WGS) entry which is preliminary data.</text>
</comment>
<dbReference type="CDD" id="cd02440">
    <property type="entry name" value="AdoMet_MTases"/>
    <property type="match status" value="1"/>
</dbReference>
<keyword evidence="1" id="KW-0808">Transferase</keyword>
<sequence>MPSDIPPQYVVRESDHRIHDPLSAAKLGRLGEALRLPPGATVLDLGSGSGEMLCTWARDHGVRGVGVDLSSAFTEAAVSRSLEVGVSDAVRFEHAEGAAWVAARLAAGGEPFDVVACLGATWIGGDLFGTVDLLASVLRPGGLLLVGHPFWERVPETDDVARRCHAEDRTTWQTLSGLLAAFAEHGLDVVQMVLADRDDWDVYVAAQWLSTRRWLDAHADDDPPHELWAEMRTELDTAPVDHATYQRTHLGWGVFALMPRPVV</sequence>
<evidence type="ECO:0000313" key="1">
    <source>
        <dbReference type="EMBL" id="GAA5154025.1"/>
    </source>
</evidence>
<organism evidence="1 2">
    <name type="scientific">Nocardioides marinquilinus</name>
    <dbReference type="NCBI Taxonomy" id="1210400"/>
    <lineage>
        <taxon>Bacteria</taxon>
        <taxon>Bacillati</taxon>
        <taxon>Actinomycetota</taxon>
        <taxon>Actinomycetes</taxon>
        <taxon>Propionibacteriales</taxon>
        <taxon>Nocardioidaceae</taxon>
        <taxon>Nocardioides</taxon>
    </lineage>
</organism>
<dbReference type="SUPFAM" id="SSF53335">
    <property type="entry name" value="S-adenosyl-L-methionine-dependent methyltransferases"/>
    <property type="match status" value="1"/>
</dbReference>
<keyword evidence="2" id="KW-1185">Reference proteome</keyword>
<accession>A0ABP9PYI8</accession>
<dbReference type="InterPro" id="IPR029063">
    <property type="entry name" value="SAM-dependent_MTases_sf"/>
</dbReference>
<reference evidence="2" key="1">
    <citation type="journal article" date="2019" name="Int. J. Syst. Evol. Microbiol.">
        <title>The Global Catalogue of Microorganisms (GCM) 10K type strain sequencing project: providing services to taxonomists for standard genome sequencing and annotation.</title>
        <authorList>
            <consortium name="The Broad Institute Genomics Platform"/>
            <consortium name="The Broad Institute Genome Sequencing Center for Infectious Disease"/>
            <person name="Wu L."/>
            <person name="Ma J."/>
        </authorList>
    </citation>
    <scope>NUCLEOTIDE SEQUENCE [LARGE SCALE GENOMIC DNA]</scope>
    <source>
        <strain evidence="2">JCM 18459</strain>
    </source>
</reference>
<dbReference type="RefSeq" id="WP_345462123.1">
    <property type="nucleotide sequence ID" value="NZ_BAABKG010000005.1"/>
</dbReference>
<dbReference type="Pfam" id="PF13489">
    <property type="entry name" value="Methyltransf_23"/>
    <property type="match status" value="1"/>
</dbReference>
<dbReference type="Proteomes" id="UP001500221">
    <property type="component" value="Unassembled WGS sequence"/>
</dbReference>
<keyword evidence="1" id="KW-0489">Methyltransferase</keyword>
<name>A0ABP9PYI8_9ACTN</name>
<proteinExistence type="predicted"/>
<dbReference type="PANTHER" id="PTHR43464">
    <property type="entry name" value="METHYLTRANSFERASE"/>
    <property type="match status" value="1"/>
</dbReference>
<gene>
    <name evidence="1" type="ORF">GCM10023340_36870</name>
</gene>
<dbReference type="Gene3D" id="3.40.50.150">
    <property type="entry name" value="Vaccinia Virus protein VP39"/>
    <property type="match status" value="1"/>
</dbReference>
<dbReference type="GO" id="GO:0008168">
    <property type="term" value="F:methyltransferase activity"/>
    <property type="evidence" value="ECO:0007669"/>
    <property type="project" value="UniProtKB-KW"/>
</dbReference>
<dbReference type="GO" id="GO:0032259">
    <property type="term" value="P:methylation"/>
    <property type="evidence" value="ECO:0007669"/>
    <property type="project" value="UniProtKB-KW"/>
</dbReference>
<dbReference type="EMBL" id="BAABKG010000005">
    <property type="protein sequence ID" value="GAA5154025.1"/>
    <property type="molecule type" value="Genomic_DNA"/>
</dbReference>
<protein>
    <submittedName>
        <fullName evidence="1">Class I SAM-dependent methyltransferase</fullName>
    </submittedName>
</protein>
<evidence type="ECO:0000313" key="2">
    <source>
        <dbReference type="Proteomes" id="UP001500221"/>
    </source>
</evidence>